<accession>A0A4R0QRI1</accession>
<organism evidence="1 2">
    <name type="scientific">Alloscardovia theropitheci</name>
    <dbReference type="NCBI Taxonomy" id="2496842"/>
    <lineage>
        <taxon>Bacteria</taxon>
        <taxon>Bacillati</taxon>
        <taxon>Actinomycetota</taxon>
        <taxon>Actinomycetes</taxon>
        <taxon>Bifidobacteriales</taxon>
        <taxon>Bifidobacteriaceae</taxon>
        <taxon>Alloscardovia</taxon>
    </lineage>
</organism>
<evidence type="ECO:0000313" key="1">
    <source>
        <dbReference type="EMBL" id="TCD54963.1"/>
    </source>
</evidence>
<dbReference type="SUPFAM" id="SSF51182">
    <property type="entry name" value="RmlC-like cupins"/>
    <property type="match status" value="1"/>
</dbReference>
<dbReference type="EMBL" id="RXLP01000002">
    <property type="protein sequence ID" value="TCD54963.1"/>
    <property type="molecule type" value="Genomic_DNA"/>
</dbReference>
<proteinExistence type="predicted"/>
<comment type="caution">
    <text evidence="1">The sequence shown here is derived from an EMBL/GenBank/DDBJ whole genome shotgun (WGS) entry which is preliminary data.</text>
</comment>
<dbReference type="AlphaFoldDB" id="A0A4R0QRI1"/>
<keyword evidence="2" id="KW-1185">Reference proteome</keyword>
<protein>
    <submittedName>
        <fullName evidence="1">Cupin</fullName>
    </submittedName>
</protein>
<dbReference type="InterPro" id="IPR014710">
    <property type="entry name" value="RmlC-like_jellyroll"/>
</dbReference>
<dbReference type="RefSeq" id="WP_131283020.1">
    <property type="nucleotide sequence ID" value="NZ_RXLP01000002.1"/>
</dbReference>
<reference evidence="1 2" key="1">
    <citation type="submission" date="2018-12" db="EMBL/GenBank/DDBJ databases">
        <title>Alloscrdovia theropitheci sp. nov: a novel taxon from the feces of the bleeding-herat monkey (Theropithecus geleda).</title>
        <authorList>
            <person name="Modesto M."/>
        </authorList>
    </citation>
    <scope>NUCLEOTIDE SEQUENCE [LARGE SCALE GENOMIC DNA]</scope>
    <source>
        <strain evidence="1 2">GLDI4/2</strain>
    </source>
</reference>
<dbReference type="InterPro" id="IPR011051">
    <property type="entry name" value="RmlC_Cupin_sf"/>
</dbReference>
<name>A0A4R0QRI1_9BIFI</name>
<dbReference type="OrthoDB" id="5243731at2"/>
<sequence length="97" mass="10802">MRIYSSSPVDLFENLYESDSQTVTHLHIARDKSSGWHSVDFTVVVVPISGTVRFSTHDNSRTITVGDIVRMVPGEEHNLEGLGEVDCDLMVIKSKLV</sequence>
<gene>
    <name evidence="1" type="ORF">EJ419_00805</name>
</gene>
<dbReference type="Proteomes" id="UP000291289">
    <property type="component" value="Unassembled WGS sequence"/>
</dbReference>
<evidence type="ECO:0000313" key="2">
    <source>
        <dbReference type="Proteomes" id="UP000291289"/>
    </source>
</evidence>
<dbReference type="Gene3D" id="2.60.120.10">
    <property type="entry name" value="Jelly Rolls"/>
    <property type="match status" value="1"/>
</dbReference>